<dbReference type="InterPro" id="IPR000960">
    <property type="entry name" value="Flavin_mOase"/>
</dbReference>
<evidence type="ECO:0000256" key="1">
    <source>
        <dbReference type="ARBA" id="ARBA00009183"/>
    </source>
</evidence>
<dbReference type="GO" id="GO:0004499">
    <property type="term" value="F:N,N-dimethylaniline monooxygenase activity"/>
    <property type="evidence" value="ECO:0007669"/>
    <property type="project" value="InterPro"/>
</dbReference>
<dbReference type="Proteomes" id="UP000654918">
    <property type="component" value="Unassembled WGS sequence"/>
</dbReference>
<accession>A0A8H6ND30</accession>
<proteinExistence type="inferred from homology"/>
<dbReference type="AlphaFoldDB" id="A0A8H6ND30"/>
<keyword evidence="4" id="KW-0521">NADP</keyword>
<evidence type="ECO:0000256" key="5">
    <source>
        <dbReference type="ARBA" id="ARBA00023002"/>
    </source>
</evidence>
<dbReference type="SUPFAM" id="SSF51905">
    <property type="entry name" value="FAD/NAD(P)-binding domain"/>
    <property type="match status" value="2"/>
</dbReference>
<dbReference type="EMBL" id="WIGO01000116">
    <property type="protein sequence ID" value="KAF6828859.1"/>
    <property type="molecule type" value="Genomic_DNA"/>
</dbReference>
<dbReference type="Pfam" id="PF00743">
    <property type="entry name" value="FMO-like"/>
    <property type="match status" value="1"/>
</dbReference>
<dbReference type="PIRSF" id="PIRSF000332">
    <property type="entry name" value="FMO"/>
    <property type="match status" value="1"/>
</dbReference>
<reference evidence="6" key="1">
    <citation type="journal article" date="2020" name="Phytopathology">
        <title>Genome Sequence Resources of Colletotrichum truncatum, C. plurivorum, C. musicola, and C. sojae: Four Species Pathogenic to Soybean (Glycine max).</title>
        <authorList>
            <person name="Rogerio F."/>
            <person name="Boufleur T.R."/>
            <person name="Ciampi-Guillardi M."/>
            <person name="Sukno S.A."/>
            <person name="Thon M.R."/>
            <person name="Massola Junior N.S."/>
            <person name="Baroncelli R."/>
        </authorList>
    </citation>
    <scope>NUCLEOTIDE SEQUENCE</scope>
    <source>
        <strain evidence="6">LFN00145</strain>
    </source>
</reference>
<keyword evidence="3" id="KW-0274">FAD</keyword>
<dbReference type="GO" id="GO:0050660">
    <property type="term" value="F:flavin adenine dinucleotide binding"/>
    <property type="evidence" value="ECO:0007669"/>
    <property type="project" value="InterPro"/>
</dbReference>
<keyword evidence="7" id="KW-1185">Reference proteome</keyword>
<keyword evidence="6" id="KW-0503">Monooxygenase</keyword>
<dbReference type="InterPro" id="IPR036188">
    <property type="entry name" value="FAD/NAD-bd_sf"/>
</dbReference>
<protein>
    <submittedName>
        <fullName evidence="6">Dimethylaniline monooxygenase 2</fullName>
    </submittedName>
</protein>
<gene>
    <name evidence="6" type="ORF">CPLU01_08297</name>
</gene>
<evidence type="ECO:0000313" key="7">
    <source>
        <dbReference type="Proteomes" id="UP000654918"/>
    </source>
</evidence>
<evidence type="ECO:0000256" key="2">
    <source>
        <dbReference type="ARBA" id="ARBA00022630"/>
    </source>
</evidence>
<keyword evidence="5" id="KW-0560">Oxidoreductase</keyword>
<sequence>MAANNSTNSTGNHVGIIGAGMIGLVTLKNLTEQGLEGTIIDQNDYIGGTWHYSGQPGQTSALPMTTFNTSKQCTHYTDFPFPEEAKLFPTAEDVEKYIEAYAERFDLKRHVQFSKKVTRIEREESSGKWAVYTRSTKAEGVDAKEQRQVFDKIVTATGILTVPVKVDIKGAEKFEGVVVHSRDFKDPYRYADKNVLVVGIGASGADTQSFLKRAKARSVTVSHRGQYYLLPKMVQGRPFDHSMSLRGMTMIRSIGNWWPRGCAWIMSQAMLSARKKAFPWLAKHPSFMAPRVLNSVAHRIPFFSDDLADNLKDGSTKAVAGVREISGPKSVTLTDGTVLEDIDAIIVCSGYHHDFSLIKGPGNPIDPGKAPDGYERINAAPFKDPHDNFPRLYRGFISEQYPESLACLGHLLIMGPPFAIYDITSMALAAMWAGEVPTPTKEEMARDINTHYDVVVDTLSRGPMPHMGARIFGSATFEWINKAAGTGVTERLGCFSYEAWKLWWQDRKFYNLLMDGVNSPALYRLFDTGRGRKPWPGAREQIEKMNESVKELDAKWETANNKKTN</sequence>
<keyword evidence="2" id="KW-0285">Flavoprotein</keyword>
<name>A0A8H6ND30_9PEZI</name>
<evidence type="ECO:0000256" key="4">
    <source>
        <dbReference type="ARBA" id="ARBA00022857"/>
    </source>
</evidence>
<dbReference type="InterPro" id="IPR020946">
    <property type="entry name" value="Flavin_mOase-like"/>
</dbReference>
<dbReference type="PRINTS" id="PR00370">
    <property type="entry name" value="FMOXYGENASE"/>
</dbReference>
<dbReference type="GO" id="GO:0050661">
    <property type="term" value="F:NADP binding"/>
    <property type="evidence" value="ECO:0007669"/>
    <property type="project" value="InterPro"/>
</dbReference>
<dbReference type="InterPro" id="IPR050346">
    <property type="entry name" value="FMO-like"/>
</dbReference>
<dbReference type="Gene3D" id="3.50.50.60">
    <property type="entry name" value="FAD/NAD(P)-binding domain"/>
    <property type="match status" value="1"/>
</dbReference>
<dbReference type="PANTHER" id="PTHR23023">
    <property type="entry name" value="DIMETHYLANILINE MONOOXYGENASE"/>
    <property type="match status" value="1"/>
</dbReference>
<evidence type="ECO:0000256" key="3">
    <source>
        <dbReference type="ARBA" id="ARBA00022827"/>
    </source>
</evidence>
<comment type="similarity">
    <text evidence="1">Belongs to the FMO family.</text>
</comment>
<comment type="caution">
    <text evidence="6">The sequence shown here is derived from an EMBL/GenBank/DDBJ whole genome shotgun (WGS) entry which is preliminary data.</text>
</comment>
<evidence type="ECO:0000313" key="6">
    <source>
        <dbReference type="EMBL" id="KAF6828859.1"/>
    </source>
</evidence>
<organism evidence="6 7">
    <name type="scientific">Colletotrichum plurivorum</name>
    <dbReference type="NCBI Taxonomy" id="2175906"/>
    <lineage>
        <taxon>Eukaryota</taxon>
        <taxon>Fungi</taxon>
        <taxon>Dikarya</taxon>
        <taxon>Ascomycota</taxon>
        <taxon>Pezizomycotina</taxon>
        <taxon>Sordariomycetes</taxon>
        <taxon>Hypocreomycetidae</taxon>
        <taxon>Glomerellales</taxon>
        <taxon>Glomerellaceae</taxon>
        <taxon>Colletotrichum</taxon>
        <taxon>Colletotrichum orchidearum species complex</taxon>
    </lineage>
</organism>